<dbReference type="Pfam" id="PF00400">
    <property type="entry name" value="WD40"/>
    <property type="match status" value="1"/>
</dbReference>
<organism evidence="5 6">
    <name type="scientific">Adineta ricciae</name>
    <name type="common">Rotifer</name>
    <dbReference type="NCBI Taxonomy" id="249248"/>
    <lineage>
        <taxon>Eukaryota</taxon>
        <taxon>Metazoa</taxon>
        <taxon>Spiralia</taxon>
        <taxon>Gnathifera</taxon>
        <taxon>Rotifera</taxon>
        <taxon>Eurotatoria</taxon>
        <taxon>Bdelloidea</taxon>
        <taxon>Adinetida</taxon>
        <taxon>Adinetidae</taxon>
        <taxon>Adineta</taxon>
    </lineage>
</organism>
<dbReference type="GO" id="GO:1904263">
    <property type="term" value="P:positive regulation of TORC1 signaling"/>
    <property type="evidence" value="ECO:0007669"/>
    <property type="project" value="TreeGrafter"/>
</dbReference>
<dbReference type="PANTHER" id="PTHR46170">
    <property type="entry name" value="GATOR COMPLEX PROTEIN WDR59"/>
    <property type="match status" value="1"/>
</dbReference>
<dbReference type="PROSITE" id="PS00678">
    <property type="entry name" value="WD_REPEATS_1"/>
    <property type="match status" value="1"/>
</dbReference>
<proteinExistence type="predicted"/>
<dbReference type="GO" id="GO:0034198">
    <property type="term" value="P:cellular response to amino acid starvation"/>
    <property type="evidence" value="ECO:0007669"/>
    <property type="project" value="TreeGrafter"/>
</dbReference>
<name>A0A813VK00_ADIRI</name>
<evidence type="ECO:0000313" key="5">
    <source>
        <dbReference type="EMBL" id="CAF0841843.1"/>
    </source>
</evidence>
<dbReference type="EMBL" id="CAJNOR010000212">
    <property type="protein sequence ID" value="CAF0841843.1"/>
    <property type="molecule type" value="Genomic_DNA"/>
</dbReference>
<dbReference type="InterPro" id="IPR001680">
    <property type="entry name" value="WD40_rpt"/>
</dbReference>
<sequence>MMLYERNSTIATNQCHTFDTGKTLLNFDCHSLALNDQETRLLLVSSHSLAFINLETISLPYDHSSHNDTNAFTTSLSDITFLSLFDECNINRPIVDWNHSEPNQYAVAIDRLVRIYAVDHSRVNETNTFIDSHHQRPISTISYSPCDPSWLLTGSLDGQIQVWDTRFHSAKNPASLKFSVSTPFSIRRIQWSSNTAENCNHLAVQCDRCIRVYDIRKADSYLFSSTDLEHAQRITCMDWTKQRSSIATLSLDQSIRIFSANGQLMSESITSEHSFYSFSKLCTTEYDNLFVCAARDTSSSTHGFVGWRCDEDQYLRPLTDHILTATSSAIVDFCPVSNPRFLNLFTNSPTSRMNDESANRFVLLTWCRDGHLSVIDMDSTFRQAWLTQQVRNKPTSLSDSSNSVGMPRTPSNSSRQPAMSRHSSTLMPMDSIKDEVTDNGEIDEEDDDNAFQGTSISPPNTMESSNASDDSDYQMSPDVTNDTITEVTVANELNSLHEVYKPYISVEGKDEQRRMCVLQCKYPLDHNFTFRIYLSLSRHYPIISQLFVRFKTPTTHNNQRFKSFQSRIQMMLEETSYDRFYSGQLCLHRCLVKLQSLFDTYYKQEEFFSTIATTANASNKKRDSSLTNSEIESVNGLSQGNASNNGTNNAASHSSNRLCGVSSSSTRTSDSQISSASVVQCIGRTCGAHFSGATHLICFGRASNNQQTNTATILNTLNDSTLNRSQPLPMRSTSLTVAKSRENSASVDQSNYRPPTTGTMQIQQAPSNHRLPMFSAPVRSTIGAASFHDRQRSLSYRRSIGHLIHPSSKVAIYDVSILLPVSRKLADDYKIDLANPLDMSETNEQITQEMGKDDLAHCWRLLGGLLSIQPNLDPNDSWFQTPIAQGLIKHLVSNYVINGDIQSSSMFLLAMSQTPFSKIKVRSQLVNEHNHDPILYAYASLLHRWRHFYKRTQILSQIEHNCQSPAPFNQLTPNPTAASVNIICSICLQPVLGQHFLCAVCGHGGHLTHMHDWFSSDELKHRFCPEKDCTCRCITKQQELLTMAPTQAQQQQQQTPIMASRSYFTRQPSGGVRPL</sequence>
<evidence type="ECO:0000313" key="6">
    <source>
        <dbReference type="Proteomes" id="UP000663828"/>
    </source>
</evidence>
<feature type="repeat" description="WD" evidence="3">
    <location>
        <begin position="131"/>
        <end position="166"/>
    </location>
</feature>
<keyword evidence="6" id="KW-1185">Reference proteome</keyword>
<reference evidence="5" key="1">
    <citation type="submission" date="2021-02" db="EMBL/GenBank/DDBJ databases">
        <authorList>
            <person name="Nowell W R."/>
        </authorList>
    </citation>
    <scope>NUCLEOTIDE SEQUENCE</scope>
</reference>
<evidence type="ECO:0000256" key="2">
    <source>
        <dbReference type="ARBA" id="ARBA00022737"/>
    </source>
</evidence>
<dbReference type="GO" id="GO:0035591">
    <property type="term" value="F:signaling adaptor activity"/>
    <property type="evidence" value="ECO:0007669"/>
    <property type="project" value="TreeGrafter"/>
</dbReference>
<dbReference type="InterPro" id="IPR036322">
    <property type="entry name" value="WD40_repeat_dom_sf"/>
</dbReference>
<feature type="compositionally biased region" description="Acidic residues" evidence="4">
    <location>
        <begin position="437"/>
        <end position="449"/>
    </location>
</feature>
<protein>
    <submittedName>
        <fullName evidence="5">Uncharacterized protein</fullName>
    </submittedName>
</protein>
<evidence type="ECO:0000256" key="3">
    <source>
        <dbReference type="PROSITE-ProRule" id="PRU00221"/>
    </source>
</evidence>
<feature type="compositionally biased region" description="Polar residues" evidence="4">
    <location>
        <begin position="391"/>
        <end position="426"/>
    </location>
</feature>
<dbReference type="SMART" id="SM00320">
    <property type="entry name" value="WD40"/>
    <property type="match status" value="3"/>
</dbReference>
<dbReference type="InterPro" id="IPR019775">
    <property type="entry name" value="WD40_repeat_CS"/>
</dbReference>
<dbReference type="SUPFAM" id="SSF50978">
    <property type="entry name" value="WD40 repeat-like"/>
    <property type="match status" value="1"/>
</dbReference>
<dbReference type="PANTHER" id="PTHR46170:SF1">
    <property type="entry name" value="GATOR COMPLEX PROTEIN WDR59"/>
    <property type="match status" value="1"/>
</dbReference>
<comment type="caution">
    <text evidence="5">The sequence shown here is derived from an EMBL/GenBank/DDBJ whole genome shotgun (WGS) entry which is preliminary data.</text>
</comment>
<feature type="compositionally biased region" description="Polar residues" evidence="4">
    <location>
        <begin position="451"/>
        <end position="478"/>
    </location>
</feature>
<dbReference type="Gene3D" id="2.130.10.10">
    <property type="entry name" value="YVTN repeat-like/Quinoprotein amine dehydrogenase"/>
    <property type="match status" value="1"/>
</dbReference>
<dbReference type="InterPro" id="IPR015943">
    <property type="entry name" value="WD40/YVTN_repeat-like_dom_sf"/>
</dbReference>
<dbReference type="PROSITE" id="PS50294">
    <property type="entry name" value="WD_REPEATS_REGION"/>
    <property type="match status" value="1"/>
</dbReference>
<evidence type="ECO:0000256" key="1">
    <source>
        <dbReference type="ARBA" id="ARBA00022574"/>
    </source>
</evidence>
<dbReference type="PROSITE" id="PS50082">
    <property type="entry name" value="WD_REPEATS_2"/>
    <property type="match status" value="1"/>
</dbReference>
<dbReference type="GO" id="GO:0005774">
    <property type="term" value="C:vacuolar membrane"/>
    <property type="evidence" value="ECO:0007669"/>
    <property type="project" value="TreeGrafter"/>
</dbReference>
<dbReference type="InterPro" id="IPR049567">
    <property type="entry name" value="WDR59-like"/>
</dbReference>
<keyword evidence="1 3" id="KW-0853">WD repeat</keyword>
<evidence type="ECO:0000256" key="4">
    <source>
        <dbReference type="SAM" id="MobiDB-lite"/>
    </source>
</evidence>
<dbReference type="Proteomes" id="UP000663828">
    <property type="component" value="Unassembled WGS sequence"/>
</dbReference>
<keyword evidence="2" id="KW-0677">Repeat</keyword>
<gene>
    <name evidence="5" type="ORF">XAT740_LOCUS5012</name>
</gene>
<dbReference type="GO" id="GO:0035859">
    <property type="term" value="C:Seh1-associated complex"/>
    <property type="evidence" value="ECO:0007669"/>
    <property type="project" value="TreeGrafter"/>
</dbReference>
<feature type="region of interest" description="Disordered" evidence="4">
    <location>
        <begin position="736"/>
        <end position="755"/>
    </location>
</feature>
<feature type="region of interest" description="Disordered" evidence="4">
    <location>
        <begin position="391"/>
        <end position="478"/>
    </location>
</feature>
<feature type="region of interest" description="Disordered" evidence="4">
    <location>
        <begin position="635"/>
        <end position="669"/>
    </location>
</feature>
<dbReference type="AlphaFoldDB" id="A0A813VK00"/>
<feature type="compositionally biased region" description="Low complexity" evidence="4">
    <location>
        <begin position="641"/>
        <end position="669"/>
    </location>
</feature>
<accession>A0A813VK00</accession>